<feature type="non-terminal residue" evidence="1">
    <location>
        <position position="1"/>
    </location>
</feature>
<evidence type="ECO:0000313" key="1">
    <source>
        <dbReference type="EMBL" id="CAF1634944.1"/>
    </source>
</evidence>
<gene>
    <name evidence="1" type="ORF">GPM918_LOCUS44592</name>
    <name evidence="2" type="ORF">SRO942_LOCUS46513</name>
</gene>
<sequence length="412" mass="47971">RLKQAIKHIYTNYNIYEKEYLLEFADISHHLSLLSNLNDSQAPINQVEDELIMRCSHLGYQHSSVTVQHFNPPTLYSLDIIKNLIYLSKELLERNFLTFINQTDSYLDTHQRKDGDRHHNKNRSMISRTLNCVTAPFRVGKDDKQDSPPILATTDQFQADVRNTICQQKPINVTGALLDERNVYFGTSKVFKEVIARIIKAMHGVGNDKVRQIRTELIQKIVGLINSLTIDINNELAPFCLSLSQQLKSTFHTCAVVLLTKYYYDEQMNHFSQTLLELETKKDDLKKYFISMVVPNASVDENYAINLGIQFKEHLIKLLVDDGQGIINTELKTYDNLNRKWIQDRCDGQLLTHHDAQWHLDYIENPTKIIEHFFSELWNNVQHAIDQKLTDRKSCYVNLLTEFFYCIQGKLT</sequence>
<evidence type="ECO:0000313" key="2">
    <source>
        <dbReference type="EMBL" id="CAF4539085.1"/>
    </source>
</evidence>
<reference evidence="1" key="1">
    <citation type="submission" date="2021-02" db="EMBL/GenBank/DDBJ databases">
        <authorList>
            <person name="Nowell W R."/>
        </authorList>
    </citation>
    <scope>NUCLEOTIDE SEQUENCE</scope>
</reference>
<evidence type="ECO:0000313" key="3">
    <source>
        <dbReference type="Proteomes" id="UP000663829"/>
    </source>
</evidence>
<name>A0A816DMP2_9BILA</name>
<accession>A0A816DMP2</accession>
<dbReference type="EMBL" id="CAJOBC010113196">
    <property type="protein sequence ID" value="CAF4539085.1"/>
    <property type="molecule type" value="Genomic_DNA"/>
</dbReference>
<dbReference type="Proteomes" id="UP000681722">
    <property type="component" value="Unassembled WGS sequence"/>
</dbReference>
<keyword evidence="3" id="KW-1185">Reference proteome</keyword>
<dbReference type="OrthoDB" id="10483117at2759"/>
<proteinExistence type="predicted"/>
<organism evidence="1 3">
    <name type="scientific">Didymodactylos carnosus</name>
    <dbReference type="NCBI Taxonomy" id="1234261"/>
    <lineage>
        <taxon>Eukaryota</taxon>
        <taxon>Metazoa</taxon>
        <taxon>Spiralia</taxon>
        <taxon>Gnathifera</taxon>
        <taxon>Rotifera</taxon>
        <taxon>Eurotatoria</taxon>
        <taxon>Bdelloidea</taxon>
        <taxon>Philodinida</taxon>
        <taxon>Philodinidae</taxon>
        <taxon>Didymodactylos</taxon>
    </lineage>
</organism>
<comment type="caution">
    <text evidence="1">The sequence shown here is derived from an EMBL/GenBank/DDBJ whole genome shotgun (WGS) entry which is preliminary data.</text>
</comment>
<dbReference type="EMBL" id="CAJNOQ010044977">
    <property type="protein sequence ID" value="CAF1634944.1"/>
    <property type="molecule type" value="Genomic_DNA"/>
</dbReference>
<protein>
    <submittedName>
        <fullName evidence="1">Uncharacterized protein</fullName>
    </submittedName>
</protein>
<dbReference type="Proteomes" id="UP000663829">
    <property type="component" value="Unassembled WGS sequence"/>
</dbReference>
<dbReference type="AlphaFoldDB" id="A0A816DMP2"/>